<name>A0ABU3ZU81_9SPHN</name>
<dbReference type="PANTHER" id="PTHR10827">
    <property type="entry name" value="RETICULOCALBIN"/>
    <property type="match status" value="1"/>
</dbReference>
<dbReference type="InterPro" id="IPR011992">
    <property type="entry name" value="EF-hand-dom_pair"/>
</dbReference>
<gene>
    <name evidence="6" type="ORF">O0R41_05590</name>
</gene>
<dbReference type="PROSITE" id="PS50222">
    <property type="entry name" value="EF_HAND_2"/>
    <property type="match status" value="3"/>
</dbReference>
<keyword evidence="2" id="KW-0677">Repeat</keyword>
<feature type="region of interest" description="Disordered" evidence="3">
    <location>
        <begin position="94"/>
        <end position="149"/>
    </location>
</feature>
<feature type="compositionally biased region" description="Basic and acidic residues" evidence="3">
    <location>
        <begin position="112"/>
        <end position="131"/>
    </location>
</feature>
<keyword evidence="4" id="KW-0732">Signal</keyword>
<feature type="signal peptide" evidence="4">
    <location>
        <begin position="1"/>
        <end position="27"/>
    </location>
</feature>
<accession>A0ABU3ZU81</accession>
<feature type="domain" description="EF-hand" evidence="5">
    <location>
        <begin position="41"/>
        <end position="68"/>
    </location>
</feature>
<sequence>MLRKFFSTVAVGSLFVGGLAASHLAFAQPGADGPRGPRGGMMMQADANKDGKISKAELTTALDARFARMDVDKDGQLTSKDRDLKRQQRMDERFAKLDTDKNGQLSKTELAAGHDARADKRAETGKGEGRMGKGHHRGMMRHGGKGGAMGDANKDGAVTKAEFTAGAMAMFDKADTNKDGFVTADEMKAGRQAMRGAWKDRKAPPAQN</sequence>
<dbReference type="InterPro" id="IPR002048">
    <property type="entry name" value="EF_hand_dom"/>
</dbReference>
<keyword evidence="1" id="KW-0479">Metal-binding</keyword>
<evidence type="ECO:0000256" key="4">
    <source>
        <dbReference type="SAM" id="SignalP"/>
    </source>
</evidence>
<dbReference type="Gene3D" id="1.10.238.10">
    <property type="entry name" value="EF-hand"/>
    <property type="match status" value="3"/>
</dbReference>
<feature type="domain" description="EF-hand" evidence="5">
    <location>
        <begin position="85"/>
        <end position="120"/>
    </location>
</feature>
<evidence type="ECO:0000259" key="5">
    <source>
        <dbReference type="PROSITE" id="PS50222"/>
    </source>
</evidence>
<evidence type="ECO:0000256" key="3">
    <source>
        <dbReference type="SAM" id="MobiDB-lite"/>
    </source>
</evidence>
<evidence type="ECO:0000256" key="2">
    <source>
        <dbReference type="ARBA" id="ARBA00022737"/>
    </source>
</evidence>
<dbReference type="PROSITE" id="PS00018">
    <property type="entry name" value="EF_HAND_1"/>
    <property type="match status" value="3"/>
</dbReference>
<evidence type="ECO:0000313" key="7">
    <source>
        <dbReference type="Proteomes" id="UP001185984"/>
    </source>
</evidence>
<dbReference type="SMART" id="SM00054">
    <property type="entry name" value="EFh"/>
    <property type="match status" value="3"/>
</dbReference>
<dbReference type="RefSeq" id="WP_317516093.1">
    <property type="nucleotide sequence ID" value="NZ_JAPTHD010000001.1"/>
</dbReference>
<evidence type="ECO:0000256" key="1">
    <source>
        <dbReference type="ARBA" id="ARBA00022723"/>
    </source>
</evidence>
<dbReference type="InterPro" id="IPR018247">
    <property type="entry name" value="EF_Hand_1_Ca_BS"/>
</dbReference>
<feature type="chain" id="PRO_5045961370" evidence="4">
    <location>
        <begin position="28"/>
        <end position="208"/>
    </location>
</feature>
<dbReference type="SUPFAM" id="SSF47473">
    <property type="entry name" value="EF-hand"/>
    <property type="match status" value="1"/>
</dbReference>
<evidence type="ECO:0000313" key="6">
    <source>
        <dbReference type="EMBL" id="MDV5823069.1"/>
    </source>
</evidence>
<dbReference type="Pfam" id="PF13202">
    <property type="entry name" value="EF-hand_5"/>
    <property type="match status" value="5"/>
</dbReference>
<reference evidence="7" key="1">
    <citation type="journal article" date="2022" name="J Environ Chem Eng">
        <title>Biodegradation of petroleum oil using a constructed nonpathogenic and heavy metal-tolerant bacterial consortium isolated from marine sponges.</title>
        <authorList>
            <person name="Dechsakulwatana C."/>
            <person name="Rungsihiranrut A."/>
            <person name="Muangchinda C."/>
            <person name="Ningthoujam R."/>
            <person name="Klankeo P."/>
            <person name="Pinyakong O."/>
        </authorList>
    </citation>
    <scope>NUCLEOTIDE SEQUENCE [LARGE SCALE GENOMIC DNA]</scope>
    <source>
        <strain evidence="7">MO2-4</strain>
    </source>
</reference>
<feature type="domain" description="EF-hand" evidence="5">
    <location>
        <begin position="162"/>
        <end position="197"/>
    </location>
</feature>
<keyword evidence="7" id="KW-1185">Reference proteome</keyword>
<dbReference type="PANTHER" id="PTHR10827:SF98">
    <property type="entry name" value="45 KDA CALCIUM-BINDING PROTEIN"/>
    <property type="match status" value="1"/>
</dbReference>
<feature type="compositionally biased region" description="Basic residues" evidence="3">
    <location>
        <begin position="132"/>
        <end position="144"/>
    </location>
</feature>
<dbReference type="EMBL" id="JAPTHD010000001">
    <property type="protein sequence ID" value="MDV5823069.1"/>
    <property type="molecule type" value="Genomic_DNA"/>
</dbReference>
<organism evidence="6 7">
    <name type="scientific">Sphingobium naphthae</name>
    <dbReference type="NCBI Taxonomy" id="1886786"/>
    <lineage>
        <taxon>Bacteria</taxon>
        <taxon>Pseudomonadati</taxon>
        <taxon>Pseudomonadota</taxon>
        <taxon>Alphaproteobacteria</taxon>
        <taxon>Sphingomonadales</taxon>
        <taxon>Sphingomonadaceae</taxon>
        <taxon>Sphingobium</taxon>
    </lineage>
</organism>
<comment type="caution">
    <text evidence="6">The sequence shown here is derived from an EMBL/GenBank/DDBJ whole genome shotgun (WGS) entry which is preliminary data.</text>
</comment>
<proteinExistence type="predicted"/>
<protein>
    <submittedName>
        <fullName evidence="6">EF-hand domain-containing protein</fullName>
    </submittedName>
</protein>
<dbReference type="Proteomes" id="UP001185984">
    <property type="component" value="Unassembled WGS sequence"/>
</dbReference>